<keyword evidence="1" id="KW-0805">Transcription regulation</keyword>
<dbReference type="EMBL" id="BOON01000027">
    <property type="protein sequence ID" value="GII23306.1"/>
    <property type="molecule type" value="Genomic_DNA"/>
</dbReference>
<dbReference type="PROSITE" id="PS00041">
    <property type="entry name" value="HTH_ARAC_FAMILY_1"/>
    <property type="match status" value="1"/>
</dbReference>
<dbReference type="PROSITE" id="PS01124">
    <property type="entry name" value="HTH_ARAC_FAMILY_2"/>
    <property type="match status" value="1"/>
</dbReference>
<comment type="caution">
    <text evidence="5">The sequence shown here is derived from an EMBL/GenBank/DDBJ whole genome shotgun (WGS) entry which is preliminary data.</text>
</comment>
<evidence type="ECO:0000313" key="5">
    <source>
        <dbReference type="EMBL" id="GII23306.1"/>
    </source>
</evidence>
<dbReference type="InterPro" id="IPR018062">
    <property type="entry name" value="HTH_AraC-typ_CS"/>
</dbReference>
<dbReference type="InterPro" id="IPR009057">
    <property type="entry name" value="Homeodomain-like_sf"/>
</dbReference>
<evidence type="ECO:0000256" key="3">
    <source>
        <dbReference type="ARBA" id="ARBA00023163"/>
    </source>
</evidence>
<keyword evidence="3" id="KW-0804">Transcription</keyword>
<dbReference type="Pfam" id="PF14525">
    <property type="entry name" value="AraC_binding_2"/>
    <property type="match status" value="1"/>
</dbReference>
<dbReference type="InterPro" id="IPR050204">
    <property type="entry name" value="AraC_XylS_family_regulators"/>
</dbReference>
<dbReference type="PANTHER" id="PTHR46796:SF12">
    <property type="entry name" value="HTH-TYPE DNA-BINDING TRANSCRIPTIONAL ACTIVATOR EUTR"/>
    <property type="match status" value="1"/>
</dbReference>
<keyword evidence="6" id="KW-1185">Reference proteome</keyword>
<name>A0A8J3TD86_9ACTN</name>
<dbReference type="GO" id="GO:0003700">
    <property type="term" value="F:DNA-binding transcription factor activity"/>
    <property type="evidence" value="ECO:0007669"/>
    <property type="project" value="InterPro"/>
</dbReference>
<keyword evidence="2" id="KW-0238">DNA-binding</keyword>
<organism evidence="5 6">
    <name type="scientific">Planosporangium mesophilum</name>
    <dbReference type="NCBI Taxonomy" id="689768"/>
    <lineage>
        <taxon>Bacteria</taxon>
        <taxon>Bacillati</taxon>
        <taxon>Actinomycetota</taxon>
        <taxon>Actinomycetes</taxon>
        <taxon>Micromonosporales</taxon>
        <taxon>Micromonosporaceae</taxon>
        <taxon>Planosporangium</taxon>
    </lineage>
</organism>
<dbReference type="Proteomes" id="UP000599074">
    <property type="component" value="Unassembled WGS sequence"/>
</dbReference>
<dbReference type="InterPro" id="IPR018060">
    <property type="entry name" value="HTH_AraC"/>
</dbReference>
<dbReference type="RefSeq" id="WP_168117749.1">
    <property type="nucleotide sequence ID" value="NZ_BOON01000027.1"/>
</dbReference>
<evidence type="ECO:0000313" key="6">
    <source>
        <dbReference type="Proteomes" id="UP000599074"/>
    </source>
</evidence>
<accession>A0A8J3TD86</accession>
<dbReference type="Pfam" id="PF12833">
    <property type="entry name" value="HTH_18"/>
    <property type="match status" value="1"/>
</dbReference>
<reference evidence="5" key="1">
    <citation type="submission" date="2021-01" db="EMBL/GenBank/DDBJ databases">
        <title>Whole genome shotgun sequence of Planosporangium mesophilum NBRC 109066.</title>
        <authorList>
            <person name="Komaki H."/>
            <person name="Tamura T."/>
        </authorList>
    </citation>
    <scope>NUCLEOTIDE SEQUENCE</scope>
    <source>
        <strain evidence="5">NBRC 109066</strain>
    </source>
</reference>
<evidence type="ECO:0000256" key="1">
    <source>
        <dbReference type="ARBA" id="ARBA00023015"/>
    </source>
</evidence>
<feature type="domain" description="HTH araC/xylS-type" evidence="4">
    <location>
        <begin position="228"/>
        <end position="328"/>
    </location>
</feature>
<evidence type="ECO:0000256" key="2">
    <source>
        <dbReference type="ARBA" id="ARBA00023125"/>
    </source>
</evidence>
<gene>
    <name evidence="5" type="primary">eutR_1</name>
    <name evidence="5" type="ORF">Pme01_29030</name>
</gene>
<dbReference type="SUPFAM" id="SSF46689">
    <property type="entry name" value="Homeodomain-like"/>
    <property type="match status" value="2"/>
</dbReference>
<evidence type="ECO:0000259" key="4">
    <source>
        <dbReference type="PROSITE" id="PS01124"/>
    </source>
</evidence>
<dbReference type="Gene3D" id="1.10.10.60">
    <property type="entry name" value="Homeodomain-like"/>
    <property type="match status" value="1"/>
</dbReference>
<dbReference type="SMART" id="SM00342">
    <property type="entry name" value="HTH_ARAC"/>
    <property type="match status" value="1"/>
</dbReference>
<proteinExistence type="predicted"/>
<dbReference type="InterPro" id="IPR035418">
    <property type="entry name" value="AraC-bd_2"/>
</dbReference>
<dbReference type="GO" id="GO:0043565">
    <property type="term" value="F:sequence-specific DNA binding"/>
    <property type="evidence" value="ECO:0007669"/>
    <property type="project" value="InterPro"/>
</dbReference>
<dbReference type="PANTHER" id="PTHR46796">
    <property type="entry name" value="HTH-TYPE TRANSCRIPTIONAL ACTIVATOR RHAS-RELATED"/>
    <property type="match status" value="1"/>
</dbReference>
<protein>
    <submittedName>
        <fullName evidence="5">AraC family transcriptional regulator</fullName>
    </submittedName>
</protein>
<dbReference type="AlphaFoldDB" id="A0A8J3TD86"/>
<sequence length="328" mass="36286">MADVASKPGTRHVTRYQASHLDEARAAVGTTFYPHRLAPLERAPDLSMSLRTVQLGPIMLGRLGYGADVSLDFGELGNAYHVSIPLSGRVEAVCGGETSVSTCKRAAVYLPAGRTTITRWSADCVQYGVKIEREYLESVLESMIGRPVRSPVRFPFTFDVTDGAAAEWLRLVQTLAADLDLDTSMLYDPLMADQLARAVTTGLLLATGHEYQELLRGRTAPVRPRTVKRAIDAMEANPERPFTLPELAELVGCSVRSLQEAFRRYVGVPPMTYLRDVRLQRVHEDLSAADGTASVAEVAYRWGFHHLGRFAADYRRRYGVSPSRTRAM</sequence>